<organism evidence="9 10">
    <name type="scientific">Euphydryas editha</name>
    <name type="common">Edith's checkerspot</name>
    <dbReference type="NCBI Taxonomy" id="104508"/>
    <lineage>
        <taxon>Eukaryota</taxon>
        <taxon>Metazoa</taxon>
        <taxon>Ecdysozoa</taxon>
        <taxon>Arthropoda</taxon>
        <taxon>Hexapoda</taxon>
        <taxon>Insecta</taxon>
        <taxon>Pterygota</taxon>
        <taxon>Neoptera</taxon>
        <taxon>Endopterygota</taxon>
        <taxon>Lepidoptera</taxon>
        <taxon>Glossata</taxon>
        <taxon>Ditrysia</taxon>
        <taxon>Papilionoidea</taxon>
        <taxon>Nymphalidae</taxon>
        <taxon>Nymphalinae</taxon>
        <taxon>Euphydryas</taxon>
    </lineage>
</organism>
<evidence type="ECO:0000256" key="1">
    <source>
        <dbReference type="ARBA" id="ARBA00022723"/>
    </source>
</evidence>
<dbReference type="PROSITE" id="PS00028">
    <property type="entry name" value="ZINC_FINGER_C2H2_1"/>
    <property type="match status" value="1"/>
</dbReference>
<dbReference type="Gene3D" id="3.30.160.60">
    <property type="entry name" value="Classic Zinc Finger"/>
    <property type="match status" value="3"/>
</dbReference>
<evidence type="ECO:0000256" key="3">
    <source>
        <dbReference type="ARBA" id="ARBA00022771"/>
    </source>
</evidence>
<dbReference type="Proteomes" id="UP001153954">
    <property type="component" value="Unassembled WGS sequence"/>
</dbReference>
<sequence length="199" mass="23400">MIMEVENLEEENPLQNYTEVQVNRAPLNFKNNVGRPKKNSQIKFSAQPKSIVSLLLSENETKREDYNLLVNKVSEKPLKEKKSTCEEFPEGVKHDNIYNKQTTVFQSNKLYVCNHINCTYSTKFPSNLKTHKRIHTPEKQYICDECTFRSKFISSLKTHKRLHKAERPYACRSCEYKCNSCSNLKKHIVRWHTKDNANI</sequence>
<name>A0AAU9UN53_EUPED</name>
<feature type="domain" description="C2H2-type" evidence="8">
    <location>
        <begin position="111"/>
        <end position="140"/>
    </location>
</feature>
<proteinExistence type="inferred from homology"/>
<dbReference type="GO" id="GO:0000981">
    <property type="term" value="F:DNA-binding transcription factor activity, RNA polymerase II-specific"/>
    <property type="evidence" value="ECO:0007669"/>
    <property type="project" value="TreeGrafter"/>
</dbReference>
<keyword evidence="4" id="KW-0862">Zinc</keyword>
<dbReference type="SUPFAM" id="SSF57667">
    <property type="entry name" value="beta-beta-alpha zinc fingers"/>
    <property type="match status" value="2"/>
</dbReference>
<evidence type="ECO:0000256" key="2">
    <source>
        <dbReference type="ARBA" id="ARBA00022737"/>
    </source>
</evidence>
<keyword evidence="3 7" id="KW-0863">Zinc-finger</keyword>
<evidence type="ECO:0000256" key="4">
    <source>
        <dbReference type="ARBA" id="ARBA00022833"/>
    </source>
</evidence>
<evidence type="ECO:0000256" key="6">
    <source>
        <dbReference type="ARBA" id="ARBA00037948"/>
    </source>
</evidence>
<evidence type="ECO:0000256" key="5">
    <source>
        <dbReference type="ARBA" id="ARBA00023242"/>
    </source>
</evidence>
<accession>A0AAU9UN53</accession>
<dbReference type="SMART" id="SM00355">
    <property type="entry name" value="ZnF_C2H2"/>
    <property type="match status" value="3"/>
</dbReference>
<protein>
    <recommendedName>
        <fullName evidence="8">C2H2-type domain-containing protein</fullName>
    </recommendedName>
</protein>
<keyword evidence="2" id="KW-0677">Repeat</keyword>
<dbReference type="InterPro" id="IPR036236">
    <property type="entry name" value="Znf_C2H2_sf"/>
</dbReference>
<dbReference type="InterPro" id="IPR013087">
    <property type="entry name" value="Znf_C2H2_type"/>
</dbReference>
<dbReference type="InterPro" id="IPR050527">
    <property type="entry name" value="Snail/Krueppel_Znf"/>
</dbReference>
<comment type="similarity">
    <text evidence="6">Belongs to the snail C2H2-type zinc-finger protein family.</text>
</comment>
<dbReference type="PANTHER" id="PTHR24388">
    <property type="entry name" value="ZINC FINGER PROTEIN"/>
    <property type="match status" value="1"/>
</dbReference>
<feature type="domain" description="C2H2-type" evidence="8">
    <location>
        <begin position="141"/>
        <end position="168"/>
    </location>
</feature>
<dbReference type="PROSITE" id="PS50157">
    <property type="entry name" value="ZINC_FINGER_C2H2_2"/>
    <property type="match status" value="3"/>
</dbReference>
<feature type="domain" description="C2H2-type" evidence="8">
    <location>
        <begin position="169"/>
        <end position="197"/>
    </location>
</feature>
<dbReference type="AlphaFoldDB" id="A0AAU9UN53"/>
<dbReference type="GO" id="GO:0008270">
    <property type="term" value="F:zinc ion binding"/>
    <property type="evidence" value="ECO:0007669"/>
    <property type="project" value="UniProtKB-KW"/>
</dbReference>
<dbReference type="GO" id="GO:0000978">
    <property type="term" value="F:RNA polymerase II cis-regulatory region sequence-specific DNA binding"/>
    <property type="evidence" value="ECO:0007669"/>
    <property type="project" value="TreeGrafter"/>
</dbReference>
<evidence type="ECO:0000313" key="10">
    <source>
        <dbReference type="Proteomes" id="UP001153954"/>
    </source>
</evidence>
<keyword evidence="5" id="KW-0539">Nucleus</keyword>
<gene>
    <name evidence="9" type="ORF">EEDITHA_LOCUS14999</name>
</gene>
<keyword evidence="10" id="KW-1185">Reference proteome</keyword>
<evidence type="ECO:0000313" key="9">
    <source>
        <dbReference type="EMBL" id="CAH2100094.1"/>
    </source>
</evidence>
<comment type="caution">
    <text evidence="9">The sequence shown here is derived from an EMBL/GenBank/DDBJ whole genome shotgun (WGS) entry which is preliminary data.</text>
</comment>
<evidence type="ECO:0000256" key="7">
    <source>
        <dbReference type="PROSITE-ProRule" id="PRU00042"/>
    </source>
</evidence>
<dbReference type="EMBL" id="CAKOGL010000022">
    <property type="protein sequence ID" value="CAH2100094.1"/>
    <property type="molecule type" value="Genomic_DNA"/>
</dbReference>
<evidence type="ECO:0000259" key="8">
    <source>
        <dbReference type="PROSITE" id="PS50157"/>
    </source>
</evidence>
<dbReference type="PANTHER" id="PTHR24388:SF43">
    <property type="entry name" value="ZINC FINGER PROTEIN 513"/>
    <property type="match status" value="1"/>
</dbReference>
<keyword evidence="1" id="KW-0479">Metal-binding</keyword>
<reference evidence="9" key="1">
    <citation type="submission" date="2022-03" db="EMBL/GenBank/DDBJ databases">
        <authorList>
            <person name="Tunstrom K."/>
        </authorList>
    </citation>
    <scope>NUCLEOTIDE SEQUENCE</scope>
</reference>